<organism evidence="1 2">
    <name type="scientific">Riccia fluitans</name>
    <dbReference type="NCBI Taxonomy" id="41844"/>
    <lineage>
        <taxon>Eukaryota</taxon>
        <taxon>Viridiplantae</taxon>
        <taxon>Streptophyta</taxon>
        <taxon>Embryophyta</taxon>
        <taxon>Marchantiophyta</taxon>
        <taxon>Marchantiopsida</taxon>
        <taxon>Marchantiidae</taxon>
        <taxon>Marchantiales</taxon>
        <taxon>Ricciaceae</taxon>
        <taxon>Riccia</taxon>
    </lineage>
</organism>
<protein>
    <submittedName>
        <fullName evidence="1">Uncharacterized protein</fullName>
    </submittedName>
</protein>
<name>A0ABD1XGU4_9MARC</name>
<reference evidence="1 2" key="1">
    <citation type="submission" date="2024-09" db="EMBL/GenBank/DDBJ databases">
        <title>Chromosome-scale assembly of Riccia fluitans.</title>
        <authorList>
            <person name="Paukszto L."/>
            <person name="Sawicki J."/>
            <person name="Karawczyk K."/>
            <person name="Piernik-Szablinska J."/>
            <person name="Szczecinska M."/>
            <person name="Mazdziarz M."/>
        </authorList>
    </citation>
    <scope>NUCLEOTIDE SEQUENCE [LARGE SCALE GENOMIC DNA]</scope>
    <source>
        <strain evidence="1">Rf_01</strain>
        <tissue evidence="1">Aerial parts of the thallus</tissue>
    </source>
</reference>
<sequence>MLADSEILRITLFSSQRKNIRAAERPPTRTSLIRIVTLSVLSSWIKDGSKFLIRLAGRLEAALGLQLVLLRR</sequence>
<dbReference type="AlphaFoldDB" id="A0ABD1XGU4"/>
<dbReference type="Proteomes" id="UP001605036">
    <property type="component" value="Unassembled WGS sequence"/>
</dbReference>
<proteinExistence type="predicted"/>
<dbReference type="EMBL" id="JBHFFA010000008">
    <property type="protein sequence ID" value="KAL2608179.1"/>
    <property type="molecule type" value="Genomic_DNA"/>
</dbReference>
<evidence type="ECO:0000313" key="1">
    <source>
        <dbReference type="EMBL" id="KAL2608179.1"/>
    </source>
</evidence>
<comment type="caution">
    <text evidence="1">The sequence shown here is derived from an EMBL/GenBank/DDBJ whole genome shotgun (WGS) entry which is preliminary data.</text>
</comment>
<gene>
    <name evidence="1" type="ORF">R1flu_026752</name>
</gene>
<evidence type="ECO:0000313" key="2">
    <source>
        <dbReference type="Proteomes" id="UP001605036"/>
    </source>
</evidence>
<accession>A0ABD1XGU4</accession>
<keyword evidence="2" id="KW-1185">Reference proteome</keyword>